<dbReference type="EC" id="3.1.3.15" evidence="3 8"/>
<evidence type="ECO:0000259" key="9">
    <source>
        <dbReference type="Pfam" id="PF02811"/>
    </source>
</evidence>
<dbReference type="Gene3D" id="3.20.20.140">
    <property type="entry name" value="Metal-dependent hydrolases"/>
    <property type="match status" value="1"/>
</dbReference>
<dbReference type="EMBL" id="CP036425">
    <property type="protein sequence ID" value="QDU32476.1"/>
    <property type="molecule type" value="Genomic_DNA"/>
</dbReference>
<keyword evidence="11" id="KW-1185">Reference proteome</keyword>
<dbReference type="Pfam" id="PF02811">
    <property type="entry name" value="PHP"/>
    <property type="match status" value="1"/>
</dbReference>
<evidence type="ECO:0000256" key="5">
    <source>
        <dbReference type="ARBA" id="ARBA00022801"/>
    </source>
</evidence>
<evidence type="ECO:0000313" key="10">
    <source>
        <dbReference type="EMBL" id="QDU32476.1"/>
    </source>
</evidence>
<proteinExistence type="inferred from homology"/>
<evidence type="ECO:0000256" key="8">
    <source>
        <dbReference type="RuleBase" id="RU366003"/>
    </source>
</evidence>
<evidence type="ECO:0000256" key="4">
    <source>
        <dbReference type="ARBA" id="ARBA00022605"/>
    </source>
</evidence>
<dbReference type="UniPathway" id="UPA00031">
    <property type="reaction ID" value="UER00013"/>
</dbReference>
<comment type="similarity">
    <text evidence="2 8">Belongs to the PHP hydrolase family. HisK subfamily.</text>
</comment>
<evidence type="ECO:0000256" key="2">
    <source>
        <dbReference type="ARBA" id="ARBA00009152"/>
    </source>
</evidence>
<keyword evidence="6 8" id="KW-0368">Histidine biosynthesis</keyword>
<feature type="domain" description="PHP" evidence="9">
    <location>
        <begin position="9"/>
        <end position="194"/>
    </location>
</feature>
<evidence type="ECO:0000256" key="7">
    <source>
        <dbReference type="ARBA" id="ARBA00049158"/>
    </source>
</evidence>
<gene>
    <name evidence="10" type="primary">hisK</name>
    <name evidence="10" type="ORF">KS4_05080</name>
</gene>
<dbReference type="GO" id="GO:0000105">
    <property type="term" value="P:L-histidine biosynthetic process"/>
    <property type="evidence" value="ECO:0007669"/>
    <property type="project" value="UniProtKB-UniRule"/>
</dbReference>
<dbReference type="InterPro" id="IPR016195">
    <property type="entry name" value="Pol/histidinol_Pase-like"/>
</dbReference>
<dbReference type="SUPFAM" id="SSF89550">
    <property type="entry name" value="PHP domain-like"/>
    <property type="match status" value="1"/>
</dbReference>
<dbReference type="KEGG" id="pcor:KS4_05080"/>
<evidence type="ECO:0000313" key="11">
    <source>
        <dbReference type="Proteomes" id="UP000317369"/>
    </source>
</evidence>
<evidence type="ECO:0000256" key="3">
    <source>
        <dbReference type="ARBA" id="ARBA00013085"/>
    </source>
</evidence>
<dbReference type="GO" id="GO:0005737">
    <property type="term" value="C:cytoplasm"/>
    <property type="evidence" value="ECO:0007669"/>
    <property type="project" value="TreeGrafter"/>
</dbReference>
<dbReference type="InterPro" id="IPR010140">
    <property type="entry name" value="Histidinol_P_phosphatase_HisJ"/>
</dbReference>
<dbReference type="RefSeq" id="WP_145074122.1">
    <property type="nucleotide sequence ID" value="NZ_CP036425.1"/>
</dbReference>
<keyword evidence="4 8" id="KW-0028">Amino-acid biosynthesis</keyword>
<dbReference type="CDD" id="cd12110">
    <property type="entry name" value="PHP_HisPPase_Hisj_like"/>
    <property type="match status" value="1"/>
</dbReference>
<evidence type="ECO:0000256" key="1">
    <source>
        <dbReference type="ARBA" id="ARBA00004970"/>
    </source>
</evidence>
<dbReference type="PANTHER" id="PTHR21039">
    <property type="entry name" value="HISTIDINOL PHOSPHATASE-RELATED"/>
    <property type="match status" value="1"/>
</dbReference>
<dbReference type="NCBIfam" id="TIGR01856">
    <property type="entry name" value="hisJ_fam"/>
    <property type="match status" value="1"/>
</dbReference>
<organism evidence="10 11">
    <name type="scientific">Poriferisphaera corsica</name>
    <dbReference type="NCBI Taxonomy" id="2528020"/>
    <lineage>
        <taxon>Bacteria</taxon>
        <taxon>Pseudomonadati</taxon>
        <taxon>Planctomycetota</taxon>
        <taxon>Phycisphaerae</taxon>
        <taxon>Phycisphaerales</taxon>
        <taxon>Phycisphaeraceae</taxon>
        <taxon>Poriferisphaera</taxon>
    </lineage>
</organism>
<keyword evidence="5 8" id="KW-0378">Hydrolase</keyword>
<evidence type="ECO:0000256" key="6">
    <source>
        <dbReference type="ARBA" id="ARBA00023102"/>
    </source>
</evidence>
<dbReference type="PANTHER" id="PTHR21039:SF0">
    <property type="entry name" value="HISTIDINOL-PHOSPHATASE"/>
    <property type="match status" value="1"/>
</dbReference>
<accession>A0A517YQH5</accession>
<comment type="pathway">
    <text evidence="1 8">Amino-acid biosynthesis; L-histidine biosynthesis; L-histidine from 5-phospho-alpha-D-ribose 1-diphosphate: step 8/9.</text>
</comment>
<protein>
    <recommendedName>
        <fullName evidence="3 8">Histidinol-phosphatase</fullName>
        <shortName evidence="8">HolPase</shortName>
        <ecNumber evidence="3 8">3.1.3.15</ecNumber>
    </recommendedName>
</protein>
<dbReference type="GO" id="GO:0004401">
    <property type="term" value="F:histidinol-phosphatase activity"/>
    <property type="evidence" value="ECO:0007669"/>
    <property type="project" value="UniProtKB-UniRule"/>
</dbReference>
<dbReference type="InterPro" id="IPR004013">
    <property type="entry name" value="PHP_dom"/>
</dbReference>
<dbReference type="OrthoDB" id="9775255at2"/>
<comment type="catalytic activity">
    <reaction evidence="7 8">
        <text>L-histidinol phosphate + H2O = L-histidinol + phosphate</text>
        <dbReference type="Rhea" id="RHEA:14465"/>
        <dbReference type="ChEBI" id="CHEBI:15377"/>
        <dbReference type="ChEBI" id="CHEBI:43474"/>
        <dbReference type="ChEBI" id="CHEBI:57699"/>
        <dbReference type="ChEBI" id="CHEBI:57980"/>
        <dbReference type="EC" id="3.1.3.15"/>
    </reaction>
</comment>
<dbReference type="Proteomes" id="UP000317369">
    <property type="component" value="Chromosome"/>
</dbReference>
<name>A0A517YQH5_9BACT</name>
<dbReference type="AlphaFoldDB" id="A0A517YQH5"/>
<reference evidence="10 11" key="1">
    <citation type="submission" date="2019-02" db="EMBL/GenBank/DDBJ databases">
        <title>Deep-cultivation of Planctomycetes and their phenomic and genomic characterization uncovers novel biology.</title>
        <authorList>
            <person name="Wiegand S."/>
            <person name="Jogler M."/>
            <person name="Boedeker C."/>
            <person name="Pinto D."/>
            <person name="Vollmers J."/>
            <person name="Rivas-Marin E."/>
            <person name="Kohn T."/>
            <person name="Peeters S.H."/>
            <person name="Heuer A."/>
            <person name="Rast P."/>
            <person name="Oberbeckmann S."/>
            <person name="Bunk B."/>
            <person name="Jeske O."/>
            <person name="Meyerdierks A."/>
            <person name="Storesund J.E."/>
            <person name="Kallscheuer N."/>
            <person name="Luecker S."/>
            <person name="Lage O.M."/>
            <person name="Pohl T."/>
            <person name="Merkel B.J."/>
            <person name="Hornburger P."/>
            <person name="Mueller R.-W."/>
            <person name="Bruemmer F."/>
            <person name="Labrenz M."/>
            <person name="Spormann A.M."/>
            <person name="Op den Camp H."/>
            <person name="Overmann J."/>
            <person name="Amann R."/>
            <person name="Jetten M.S.M."/>
            <person name="Mascher T."/>
            <person name="Medema M.H."/>
            <person name="Devos D.P."/>
            <person name="Kaster A.-K."/>
            <person name="Ovreas L."/>
            <person name="Rohde M."/>
            <person name="Galperin M.Y."/>
            <person name="Jogler C."/>
        </authorList>
    </citation>
    <scope>NUCLEOTIDE SEQUENCE [LARGE SCALE GENOMIC DNA]</scope>
    <source>
        <strain evidence="10 11">KS4</strain>
    </source>
</reference>
<sequence>MAEAVLYETHTHTTLCKHATGTIEEYAERAVARGMKGLTVTCHNPLPDEKSLSVRMREDEFDVYLGMVEQVQRGFEGRLDVLLGMEFDYAPEFEGYLGEQVKAAGFDYCLGSIHPQTDYYCEWYHKGDAFEDQKTYFDMIAKVAECGMFDCVSHPDLIKIFTREDWDLERVWPWIEEMLDRVEATGVAMELNTSGEIKVYPEFNPSERILGEMQRREIPVVIGSDAHAAVRVGDRWEKALRTLAGVGYTEINYYKQRERVSVGIDEGLKSLVEC</sequence>